<proteinExistence type="predicted"/>
<name>A0A9N9PEB3_9GLOM</name>
<evidence type="ECO:0000313" key="1">
    <source>
        <dbReference type="EMBL" id="CAG8813276.1"/>
    </source>
</evidence>
<comment type="caution">
    <text evidence="1">The sequence shown here is derived from an EMBL/GenBank/DDBJ whole genome shotgun (WGS) entry which is preliminary data.</text>
</comment>
<reference evidence="1" key="1">
    <citation type="submission" date="2021-06" db="EMBL/GenBank/DDBJ databases">
        <authorList>
            <person name="Kallberg Y."/>
            <person name="Tangrot J."/>
            <person name="Rosling A."/>
        </authorList>
    </citation>
    <scope>NUCLEOTIDE SEQUENCE</scope>
    <source>
        <strain evidence="1">FL966</strain>
    </source>
</reference>
<organism evidence="1 2">
    <name type="scientific">Cetraspora pellucida</name>
    <dbReference type="NCBI Taxonomy" id="1433469"/>
    <lineage>
        <taxon>Eukaryota</taxon>
        <taxon>Fungi</taxon>
        <taxon>Fungi incertae sedis</taxon>
        <taxon>Mucoromycota</taxon>
        <taxon>Glomeromycotina</taxon>
        <taxon>Glomeromycetes</taxon>
        <taxon>Diversisporales</taxon>
        <taxon>Gigasporaceae</taxon>
        <taxon>Cetraspora</taxon>
    </lineage>
</organism>
<gene>
    <name evidence="1" type="ORF">CPELLU_LOCUS18896</name>
</gene>
<dbReference type="AlphaFoldDB" id="A0A9N9PEB3"/>
<keyword evidence="2" id="KW-1185">Reference proteome</keyword>
<dbReference type="EMBL" id="CAJVQA010040706">
    <property type="protein sequence ID" value="CAG8813276.1"/>
    <property type="molecule type" value="Genomic_DNA"/>
</dbReference>
<evidence type="ECO:0000313" key="2">
    <source>
        <dbReference type="Proteomes" id="UP000789759"/>
    </source>
</evidence>
<sequence>SGIKKEKEELVGKELAEAERDVTNIGEHCQNEIKDEKKVLRRPFKIVEKKFEPDEDKTDDGINDNDDMI</sequence>
<protein>
    <submittedName>
        <fullName evidence="1">16475_t:CDS:1</fullName>
    </submittedName>
</protein>
<accession>A0A9N9PEB3</accession>
<feature type="non-terminal residue" evidence="1">
    <location>
        <position position="1"/>
    </location>
</feature>
<dbReference type="Proteomes" id="UP000789759">
    <property type="component" value="Unassembled WGS sequence"/>
</dbReference>